<evidence type="ECO:0000313" key="5">
    <source>
        <dbReference type="Proteomes" id="UP000295531"/>
    </source>
</evidence>
<dbReference type="EMBL" id="SNXI01000008">
    <property type="protein sequence ID" value="TDP32700.1"/>
    <property type="molecule type" value="Genomic_DNA"/>
</dbReference>
<dbReference type="InterPro" id="IPR014004">
    <property type="entry name" value="Transpt-assoc_nodulatn_dom_bac"/>
</dbReference>
<dbReference type="PANTHER" id="PTHR34606:SF4">
    <property type="entry name" value="OUTER MEMBRANE LIPOPROTEIN DOLP"/>
    <property type="match status" value="1"/>
</dbReference>
<dbReference type="RefSeq" id="WP_243734514.1">
    <property type="nucleotide sequence ID" value="NZ_SNXI01000008.1"/>
</dbReference>
<dbReference type="Gene3D" id="3.40.1520.20">
    <property type="match status" value="1"/>
</dbReference>
<evidence type="ECO:0000313" key="4">
    <source>
        <dbReference type="EMBL" id="TDP32700.1"/>
    </source>
</evidence>
<feature type="domain" description="BON" evidence="3">
    <location>
        <begin position="51"/>
        <end position="119"/>
    </location>
</feature>
<dbReference type="PROSITE" id="PS50914">
    <property type="entry name" value="BON"/>
    <property type="match status" value="2"/>
</dbReference>
<proteinExistence type="predicted"/>
<protein>
    <submittedName>
        <fullName evidence="4">Osmotically-inducible protein OsmY</fullName>
    </submittedName>
</protein>
<gene>
    <name evidence="4" type="ORF">DEU29_10845</name>
</gene>
<feature type="chain" id="PRO_5020845368" evidence="2">
    <location>
        <begin position="30"/>
        <end position="195"/>
    </location>
</feature>
<dbReference type="InterPro" id="IPR007055">
    <property type="entry name" value="BON_dom"/>
</dbReference>
<keyword evidence="5" id="KW-1185">Reference proteome</keyword>
<feature type="signal peptide" evidence="2">
    <location>
        <begin position="1"/>
        <end position="29"/>
    </location>
</feature>
<evidence type="ECO:0000256" key="2">
    <source>
        <dbReference type="SAM" id="SignalP"/>
    </source>
</evidence>
<dbReference type="Pfam" id="PF04972">
    <property type="entry name" value="BON"/>
    <property type="match status" value="2"/>
</dbReference>
<dbReference type="AlphaFoldDB" id="A0A4R6P6J5"/>
<dbReference type="Proteomes" id="UP000295531">
    <property type="component" value="Unassembled WGS sequence"/>
</dbReference>
<reference evidence="4 5" key="1">
    <citation type="submission" date="2019-03" db="EMBL/GenBank/DDBJ databases">
        <title>Freshwater and sediment microbial communities from various areas in North America, analyzing microbe dynamics in response to fracking.</title>
        <authorList>
            <person name="Lamendella R."/>
        </authorList>
    </citation>
    <scope>NUCLEOTIDE SEQUENCE [LARGE SCALE GENOMIC DNA]</scope>
    <source>
        <strain evidence="4 5">18_TX</strain>
    </source>
</reference>
<dbReference type="InterPro" id="IPR051686">
    <property type="entry name" value="Lipoprotein_DolP"/>
</dbReference>
<accession>A0A4R6P6J5</accession>
<dbReference type="SMART" id="SM00749">
    <property type="entry name" value="BON"/>
    <property type="match status" value="2"/>
</dbReference>
<feature type="domain" description="BON" evidence="3">
    <location>
        <begin position="128"/>
        <end position="195"/>
    </location>
</feature>
<dbReference type="NCBIfam" id="NF008247">
    <property type="entry name" value="PRK11023.1"/>
    <property type="match status" value="1"/>
</dbReference>
<comment type="caution">
    <text evidence="4">The sequence shown here is derived from an EMBL/GenBank/DDBJ whole genome shotgun (WGS) entry which is preliminary data.</text>
</comment>
<name>A0A4R6P6J5_9GAMM</name>
<evidence type="ECO:0000256" key="1">
    <source>
        <dbReference type="ARBA" id="ARBA00022729"/>
    </source>
</evidence>
<organism evidence="4 5">
    <name type="scientific">Idiomarina aquatica</name>
    <dbReference type="NCBI Taxonomy" id="1327752"/>
    <lineage>
        <taxon>Bacteria</taxon>
        <taxon>Pseudomonadati</taxon>
        <taxon>Pseudomonadota</taxon>
        <taxon>Gammaproteobacteria</taxon>
        <taxon>Alteromonadales</taxon>
        <taxon>Idiomarinaceae</taxon>
        <taxon>Idiomarina</taxon>
    </lineage>
</organism>
<evidence type="ECO:0000259" key="3">
    <source>
        <dbReference type="PROSITE" id="PS50914"/>
    </source>
</evidence>
<dbReference type="PANTHER" id="PTHR34606">
    <property type="entry name" value="BON DOMAIN-CONTAINING PROTEIN"/>
    <property type="match status" value="1"/>
</dbReference>
<sequence length="195" mass="20914">MTKWLTKPLKTGFMAVAALVMLNSCAVVATGAAAVGISSVTDPRTIGSQLDDQTIEMKANAKLGNDEQLGDYRLRVVSYDQQVLLIGQVPNDGMRQRAEEVIADTNGIERIFNQVRVSSQAGLSVQSNDAWITSQVKLKLAANEQVSASDIKVVTENSEVFLLGIVGRASAEIAVNIARNVKGVSRVVKAFKAPR</sequence>
<keyword evidence="1 2" id="KW-0732">Signal</keyword>